<protein>
    <submittedName>
        <fullName evidence="8">Teichoic acid glycerol-phosphate transferase</fullName>
        <ecNumber evidence="8">2.7.8.-</ecNumber>
    </submittedName>
</protein>
<dbReference type="Proteomes" id="UP000271554">
    <property type="component" value="Chromosome"/>
</dbReference>
<dbReference type="Gene3D" id="3.90.550.10">
    <property type="entry name" value="Spore Coat Polysaccharide Biosynthesis Protein SpsA, Chain A"/>
    <property type="match status" value="1"/>
</dbReference>
<dbReference type="RefSeq" id="WP_120723419.1">
    <property type="nucleotide sequence ID" value="NZ_CP032698.1"/>
</dbReference>
<evidence type="ECO:0000256" key="2">
    <source>
        <dbReference type="ARBA" id="ARBA00010488"/>
    </source>
</evidence>
<comment type="similarity">
    <text evidence="2">Belongs to the CDP-glycerol glycerophosphotransferase family.</text>
</comment>
<dbReference type="CDD" id="cd00761">
    <property type="entry name" value="Glyco_tranf_GTA_type"/>
    <property type="match status" value="1"/>
</dbReference>
<dbReference type="InterPro" id="IPR043149">
    <property type="entry name" value="TagF_N"/>
</dbReference>
<dbReference type="InterPro" id="IPR051612">
    <property type="entry name" value="Teichoic_Acid_Biosynth"/>
</dbReference>
<keyword evidence="9" id="KW-1185">Reference proteome</keyword>
<evidence type="ECO:0000256" key="1">
    <source>
        <dbReference type="ARBA" id="ARBA00004202"/>
    </source>
</evidence>
<evidence type="ECO:0000256" key="4">
    <source>
        <dbReference type="ARBA" id="ARBA00022679"/>
    </source>
</evidence>
<dbReference type="EC" id="2.7.8.-" evidence="8"/>
<reference evidence="8 9" key="1">
    <citation type="submission" date="2018-10" db="EMBL/GenBank/DDBJ databases">
        <title>Relationship between Morphology and Antimicrobial Activity in Streptomyces.</title>
        <authorList>
            <person name="Kang H.J."/>
            <person name="Kim S.B."/>
        </authorList>
    </citation>
    <scope>NUCLEOTIDE SEQUENCE [LARGE SCALE GENOMIC DNA]</scope>
    <source>
        <strain evidence="8 9">BH38</strain>
    </source>
</reference>
<proteinExistence type="inferred from homology"/>
<evidence type="ECO:0000313" key="9">
    <source>
        <dbReference type="Proteomes" id="UP000271554"/>
    </source>
</evidence>
<dbReference type="SUPFAM" id="SSF53448">
    <property type="entry name" value="Nucleotide-diphospho-sugar transferases"/>
    <property type="match status" value="1"/>
</dbReference>
<name>A0A387HHI0_9ACTN</name>
<dbReference type="Pfam" id="PF00535">
    <property type="entry name" value="Glycos_transf_2"/>
    <property type="match status" value="1"/>
</dbReference>
<dbReference type="InterPro" id="IPR001173">
    <property type="entry name" value="Glyco_trans_2-like"/>
</dbReference>
<sequence>MPVPDVSVIVIVYNDADRLPTAVQSALDQTHKSVEVLIVDDCSKDRSYEVAQELQAANPGRVRAFQLPQNSGGCGAPRNHGISEALGTYVIFLDSDDVLEKNACRNMVAAAERTGADLVSGMCVRVHVDNRHGKTVDWYPWIYATSRTLESITEMPDLLVFDTLSTNKCYRRDFLLEQGLSFPVGIHYEDLLFSAQAYVAARRIALIPNHVYSWNVVENSAAKSISNRRHEIANFVHRMEIHRRVDELLEEKGYDDLKFRKDVKFLKHDLVLHLRDLPLLDDAYRHEFAELANSYLATISPQAYAEVQPIQAICAYLLGKEDWTNLLPAADALISAGKLSAPLVEKNGRIYWCAEHLDDPEGARILDVTEAGYHTRPLSKLSLGNRLTSYSDDGHGKVRLGGSVVNPLGRVKPGAKLSGTLEFRARRTSLQSFRFPLTSLTHAGRTLDWTGEADIARKLRPLGIIDVVWDVRLDMDIDGETVSTRVSAGAIDVNSGHALHIRPRLTRLVSDRIEPSISKKGNLSYVLTSSGAASVRTQGLIEEALQSRAAGVAKKGLRRARRVKKDLNSGHTKTRVYHEVLSKLPIRKGLVVFESHMGKQFSDSPKAIYDEMRRQNVDFEAVWSYEGAKPTGFPKDATLVRRWSYPYLRALAQAEFWIDNQGFPPALTKRPGTTYIQTWHGSALKRMGFDLPQMKVLSRPERERHQRGLDRFDHFLVRSEHDVRTLARGFRLREDRLLRTGYPRNDELVKAREKETESGARERGPLAAALKIDPAKKVLLYAPTFRATPQGSVRRFELPFDVEAFADRFGDDYTLLIRSHYLNQVVLPPSVRGRVIDVSQGYDISPLLVLADGLITDYSSLMFDYTLLDRPMIFFTYDYEEYAGETRGTYFDLREKAPGPVVATEAALFAAVDEFKSADTEYARARELFAAEFGEYDKGTAAQQIVAKFFTPGSGK</sequence>
<gene>
    <name evidence="8" type="primary">tarF</name>
    <name evidence="8" type="ORF">DWB77_05104</name>
</gene>
<evidence type="ECO:0000256" key="6">
    <source>
        <dbReference type="ARBA" id="ARBA00023136"/>
    </source>
</evidence>
<dbReference type="Gene3D" id="3.40.50.11820">
    <property type="match status" value="1"/>
</dbReference>
<evidence type="ECO:0000256" key="5">
    <source>
        <dbReference type="ARBA" id="ARBA00022944"/>
    </source>
</evidence>
<keyword evidence="5" id="KW-0777">Teichoic acid biosynthesis</keyword>
<organism evidence="8 9">
    <name type="scientific">Streptomyces hundungensis</name>
    <dbReference type="NCBI Taxonomy" id="1077946"/>
    <lineage>
        <taxon>Bacteria</taxon>
        <taxon>Bacillati</taxon>
        <taxon>Actinomycetota</taxon>
        <taxon>Actinomycetes</taxon>
        <taxon>Kitasatosporales</taxon>
        <taxon>Streptomycetaceae</taxon>
        <taxon>Streptomyces</taxon>
    </lineage>
</organism>
<dbReference type="GO" id="GO:0019350">
    <property type="term" value="P:teichoic acid biosynthetic process"/>
    <property type="evidence" value="ECO:0007669"/>
    <property type="project" value="UniProtKB-KW"/>
</dbReference>
<dbReference type="KEGG" id="shun:DWB77_05104"/>
<dbReference type="PANTHER" id="PTHR37316:SF3">
    <property type="entry name" value="TEICHOIC ACID GLYCEROL-PHOSPHATE TRANSFERASE"/>
    <property type="match status" value="1"/>
</dbReference>
<feature type="domain" description="Glycosyltransferase 2-like" evidence="7">
    <location>
        <begin position="7"/>
        <end position="173"/>
    </location>
</feature>
<dbReference type="GO" id="GO:0047355">
    <property type="term" value="F:CDP-glycerol glycerophosphotransferase activity"/>
    <property type="evidence" value="ECO:0007669"/>
    <property type="project" value="InterPro"/>
</dbReference>
<dbReference type="SUPFAM" id="SSF53756">
    <property type="entry name" value="UDP-Glycosyltransferase/glycogen phosphorylase"/>
    <property type="match status" value="1"/>
</dbReference>
<dbReference type="OrthoDB" id="3183633at2"/>
<dbReference type="Pfam" id="PF04464">
    <property type="entry name" value="Glyphos_transf"/>
    <property type="match status" value="1"/>
</dbReference>
<dbReference type="GO" id="GO:0005886">
    <property type="term" value="C:plasma membrane"/>
    <property type="evidence" value="ECO:0007669"/>
    <property type="project" value="UniProtKB-SubCell"/>
</dbReference>
<evidence type="ECO:0000259" key="7">
    <source>
        <dbReference type="Pfam" id="PF00535"/>
    </source>
</evidence>
<dbReference type="AlphaFoldDB" id="A0A387HHI0"/>
<dbReference type="EMBL" id="CP032698">
    <property type="protein sequence ID" value="AYG82914.1"/>
    <property type="molecule type" value="Genomic_DNA"/>
</dbReference>
<dbReference type="PANTHER" id="PTHR37316">
    <property type="entry name" value="TEICHOIC ACID GLYCEROL-PHOSPHATE PRIMASE"/>
    <property type="match status" value="1"/>
</dbReference>
<comment type="subcellular location">
    <subcellularLocation>
        <location evidence="1">Cell membrane</location>
        <topology evidence="1">Peripheral membrane protein</topology>
    </subcellularLocation>
</comment>
<keyword evidence="4 8" id="KW-0808">Transferase</keyword>
<evidence type="ECO:0000313" key="8">
    <source>
        <dbReference type="EMBL" id="AYG82914.1"/>
    </source>
</evidence>
<evidence type="ECO:0000256" key="3">
    <source>
        <dbReference type="ARBA" id="ARBA00022475"/>
    </source>
</evidence>
<keyword evidence="6" id="KW-0472">Membrane</keyword>
<dbReference type="Gene3D" id="3.40.50.12580">
    <property type="match status" value="1"/>
</dbReference>
<dbReference type="InterPro" id="IPR043148">
    <property type="entry name" value="TagF_C"/>
</dbReference>
<accession>A0A387HHI0</accession>
<dbReference type="InterPro" id="IPR007554">
    <property type="entry name" value="Glycerophosphate_synth"/>
</dbReference>
<dbReference type="InterPro" id="IPR029044">
    <property type="entry name" value="Nucleotide-diphossugar_trans"/>
</dbReference>
<keyword evidence="3" id="KW-1003">Cell membrane</keyword>